<dbReference type="OrthoDB" id="2910287at2759"/>
<dbReference type="AlphaFoldDB" id="A0A3N4HM58"/>
<feature type="chain" id="PRO_5018089778" evidence="1">
    <location>
        <begin position="19"/>
        <end position="143"/>
    </location>
</feature>
<dbReference type="EMBL" id="ML119777">
    <property type="protein sequence ID" value="RPA74903.1"/>
    <property type="molecule type" value="Genomic_DNA"/>
</dbReference>
<organism evidence="2 3">
    <name type="scientific">Ascobolus immersus RN42</name>
    <dbReference type="NCBI Taxonomy" id="1160509"/>
    <lineage>
        <taxon>Eukaryota</taxon>
        <taxon>Fungi</taxon>
        <taxon>Dikarya</taxon>
        <taxon>Ascomycota</taxon>
        <taxon>Pezizomycotina</taxon>
        <taxon>Pezizomycetes</taxon>
        <taxon>Pezizales</taxon>
        <taxon>Ascobolaceae</taxon>
        <taxon>Ascobolus</taxon>
    </lineage>
</organism>
<sequence>MKLTAAFLNLFALSLVSALPPTPTSKRVTNDLPPFSIPENMHAWPVDPFDIPSPFKQGDVGPSSFPKALDARDPQPIPTTYYDQFPKPGVYLCTGYNFTGSCWYLQWWNTIKADTCFNMPQDWNDKISSVGPDIGWYSCIFYA</sequence>
<name>A0A3N4HM58_ASCIM</name>
<accession>A0A3N4HM58</accession>
<protein>
    <submittedName>
        <fullName evidence="2">Uncharacterized protein</fullName>
    </submittedName>
</protein>
<evidence type="ECO:0000313" key="2">
    <source>
        <dbReference type="EMBL" id="RPA74903.1"/>
    </source>
</evidence>
<dbReference type="Proteomes" id="UP000275078">
    <property type="component" value="Unassembled WGS sequence"/>
</dbReference>
<proteinExistence type="predicted"/>
<feature type="signal peptide" evidence="1">
    <location>
        <begin position="1"/>
        <end position="18"/>
    </location>
</feature>
<gene>
    <name evidence="2" type="ORF">BJ508DRAFT_332627</name>
</gene>
<keyword evidence="1" id="KW-0732">Signal</keyword>
<evidence type="ECO:0000256" key="1">
    <source>
        <dbReference type="SAM" id="SignalP"/>
    </source>
</evidence>
<keyword evidence="3" id="KW-1185">Reference proteome</keyword>
<reference evidence="2 3" key="1">
    <citation type="journal article" date="2018" name="Nat. Ecol. Evol.">
        <title>Pezizomycetes genomes reveal the molecular basis of ectomycorrhizal truffle lifestyle.</title>
        <authorList>
            <person name="Murat C."/>
            <person name="Payen T."/>
            <person name="Noel B."/>
            <person name="Kuo A."/>
            <person name="Morin E."/>
            <person name="Chen J."/>
            <person name="Kohler A."/>
            <person name="Krizsan K."/>
            <person name="Balestrini R."/>
            <person name="Da Silva C."/>
            <person name="Montanini B."/>
            <person name="Hainaut M."/>
            <person name="Levati E."/>
            <person name="Barry K.W."/>
            <person name="Belfiori B."/>
            <person name="Cichocki N."/>
            <person name="Clum A."/>
            <person name="Dockter R.B."/>
            <person name="Fauchery L."/>
            <person name="Guy J."/>
            <person name="Iotti M."/>
            <person name="Le Tacon F."/>
            <person name="Lindquist E.A."/>
            <person name="Lipzen A."/>
            <person name="Malagnac F."/>
            <person name="Mello A."/>
            <person name="Molinier V."/>
            <person name="Miyauchi S."/>
            <person name="Poulain J."/>
            <person name="Riccioni C."/>
            <person name="Rubini A."/>
            <person name="Sitrit Y."/>
            <person name="Splivallo R."/>
            <person name="Traeger S."/>
            <person name="Wang M."/>
            <person name="Zifcakova L."/>
            <person name="Wipf D."/>
            <person name="Zambonelli A."/>
            <person name="Paolocci F."/>
            <person name="Nowrousian M."/>
            <person name="Ottonello S."/>
            <person name="Baldrian P."/>
            <person name="Spatafora J.W."/>
            <person name="Henrissat B."/>
            <person name="Nagy L.G."/>
            <person name="Aury J.M."/>
            <person name="Wincker P."/>
            <person name="Grigoriev I.V."/>
            <person name="Bonfante P."/>
            <person name="Martin F.M."/>
        </authorList>
    </citation>
    <scope>NUCLEOTIDE SEQUENCE [LARGE SCALE GENOMIC DNA]</scope>
    <source>
        <strain evidence="2 3">RN42</strain>
    </source>
</reference>
<evidence type="ECO:0000313" key="3">
    <source>
        <dbReference type="Proteomes" id="UP000275078"/>
    </source>
</evidence>